<keyword evidence="6 10" id="KW-0472">Membrane</keyword>
<dbReference type="SUPFAM" id="SSF81321">
    <property type="entry name" value="Family A G protein-coupled receptor-like"/>
    <property type="match status" value="1"/>
</dbReference>
<evidence type="ECO:0000256" key="3">
    <source>
        <dbReference type="ARBA" id="ARBA00022692"/>
    </source>
</evidence>
<keyword evidence="4 10" id="KW-1133">Transmembrane helix</keyword>
<dbReference type="InterPro" id="IPR000276">
    <property type="entry name" value="GPCR_Rhodpsn"/>
</dbReference>
<proteinExistence type="inferred from homology"/>
<evidence type="ECO:0000313" key="13">
    <source>
        <dbReference type="Proteomes" id="UP000507470"/>
    </source>
</evidence>
<keyword evidence="13" id="KW-1185">Reference proteome</keyword>
<evidence type="ECO:0000256" key="1">
    <source>
        <dbReference type="ARBA" id="ARBA00004651"/>
    </source>
</evidence>
<dbReference type="Proteomes" id="UP000507470">
    <property type="component" value="Unassembled WGS sequence"/>
</dbReference>
<keyword evidence="3 9" id="KW-0812">Transmembrane</keyword>
<dbReference type="CDD" id="cd00637">
    <property type="entry name" value="7tm_classA_rhodopsin-like"/>
    <property type="match status" value="1"/>
</dbReference>
<comment type="similarity">
    <text evidence="9">Belongs to the G-protein coupled receptor 1 family.</text>
</comment>
<feature type="transmembrane region" description="Helical" evidence="10">
    <location>
        <begin position="29"/>
        <end position="55"/>
    </location>
</feature>
<evidence type="ECO:0000256" key="8">
    <source>
        <dbReference type="ARBA" id="ARBA00023224"/>
    </source>
</evidence>
<feature type="transmembrane region" description="Helical" evidence="10">
    <location>
        <begin position="108"/>
        <end position="126"/>
    </location>
</feature>
<gene>
    <name evidence="12" type="ORF">MCOR_35188</name>
</gene>
<feature type="domain" description="G-protein coupled receptors family 1 profile" evidence="11">
    <location>
        <begin position="47"/>
        <end position="151"/>
    </location>
</feature>
<keyword evidence="2" id="KW-1003">Cell membrane</keyword>
<dbReference type="Pfam" id="PF00001">
    <property type="entry name" value="7tm_1"/>
    <property type="match status" value="1"/>
</dbReference>
<evidence type="ECO:0000256" key="7">
    <source>
        <dbReference type="ARBA" id="ARBA00023170"/>
    </source>
</evidence>
<evidence type="ECO:0000256" key="2">
    <source>
        <dbReference type="ARBA" id="ARBA00022475"/>
    </source>
</evidence>
<dbReference type="GO" id="GO:0004930">
    <property type="term" value="F:G protein-coupled receptor activity"/>
    <property type="evidence" value="ECO:0007669"/>
    <property type="project" value="UniProtKB-KW"/>
</dbReference>
<evidence type="ECO:0000313" key="12">
    <source>
        <dbReference type="EMBL" id="CAC5401058.1"/>
    </source>
</evidence>
<dbReference type="GO" id="GO:0005886">
    <property type="term" value="C:plasma membrane"/>
    <property type="evidence" value="ECO:0007669"/>
    <property type="project" value="UniProtKB-SubCell"/>
</dbReference>
<keyword evidence="5 9" id="KW-0297">G-protein coupled receptor</keyword>
<name>A0A6J8CWZ0_MYTCO</name>
<sequence>MNETVSNESDRSKVGVQTDKILLNRGDQWVYLAVGLVTLVIAVGCAGNVMVLIAVRKVKKLQTVSNIFVLNLSVCDLLIVVCVLPFNIYTYIADGWFIATSLCKSIGFLGYTLSGTTIITITLIAFNRYKLVLDPGGYKTLYTNRNITLMLGVACLEMPISEYVVGRNDQKRNSNQRHLIAYDLRYSYLETNKTCLTDFK</sequence>
<organism evidence="12 13">
    <name type="scientific">Mytilus coruscus</name>
    <name type="common">Sea mussel</name>
    <dbReference type="NCBI Taxonomy" id="42192"/>
    <lineage>
        <taxon>Eukaryota</taxon>
        <taxon>Metazoa</taxon>
        <taxon>Spiralia</taxon>
        <taxon>Lophotrochozoa</taxon>
        <taxon>Mollusca</taxon>
        <taxon>Bivalvia</taxon>
        <taxon>Autobranchia</taxon>
        <taxon>Pteriomorphia</taxon>
        <taxon>Mytilida</taxon>
        <taxon>Mytiloidea</taxon>
        <taxon>Mytilidae</taxon>
        <taxon>Mytilinae</taxon>
        <taxon>Mytilus</taxon>
    </lineage>
</organism>
<dbReference type="AlphaFoldDB" id="A0A6J8CWZ0"/>
<dbReference type="PANTHER" id="PTHR24228">
    <property type="entry name" value="B2 BRADYKININ RECEPTOR/ANGIOTENSIN II RECEPTOR"/>
    <property type="match status" value="1"/>
</dbReference>
<accession>A0A6J8CWZ0</accession>
<evidence type="ECO:0000259" key="11">
    <source>
        <dbReference type="PROSITE" id="PS50262"/>
    </source>
</evidence>
<dbReference type="EMBL" id="CACVKT020006376">
    <property type="protein sequence ID" value="CAC5401058.1"/>
    <property type="molecule type" value="Genomic_DNA"/>
</dbReference>
<dbReference type="OrthoDB" id="6147329at2759"/>
<evidence type="ECO:0000256" key="9">
    <source>
        <dbReference type="RuleBase" id="RU000688"/>
    </source>
</evidence>
<evidence type="ECO:0000256" key="6">
    <source>
        <dbReference type="ARBA" id="ARBA00023136"/>
    </source>
</evidence>
<keyword evidence="7 9" id="KW-0675">Receptor</keyword>
<keyword evidence="8 9" id="KW-0807">Transducer</keyword>
<dbReference type="PANTHER" id="PTHR24228:SF59">
    <property type="entry name" value="NEUROPEPTIDE RECEPTOR 15"/>
    <property type="match status" value="1"/>
</dbReference>
<evidence type="ECO:0000256" key="4">
    <source>
        <dbReference type="ARBA" id="ARBA00022989"/>
    </source>
</evidence>
<reference evidence="12 13" key="1">
    <citation type="submission" date="2020-06" db="EMBL/GenBank/DDBJ databases">
        <authorList>
            <person name="Li R."/>
            <person name="Bekaert M."/>
        </authorList>
    </citation>
    <scope>NUCLEOTIDE SEQUENCE [LARGE SCALE GENOMIC DNA]</scope>
    <source>
        <strain evidence="13">wild</strain>
    </source>
</reference>
<evidence type="ECO:0000256" key="10">
    <source>
        <dbReference type="SAM" id="Phobius"/>
    </source>
</evidence>
<comment type="subcellular location">
    <subcellularLocation>
        <location evidence="1">Cell membrane</location>
        <topology evidence="1">Multi-pass membrane protein</topology>
    </subcellularLocation>
</comment>
<protein>
    <recommendedName>
        <fullName evidence="11">G-protein coupled receptors family 1 profile domain-containing protein</fullName>
    </recommendedName>
</protein>
<dbReference type="PROSITE" id="PS50262">
    <property type="entry name" value="G_PROTEIN_RECEP_F1_2"/>
    <property type="match status" value="1"/>
</dbReference>
<dbReference type="PRINTS" id="PR00237">
    <property type="entry name" value="GPCRRHODOPSN"/>
</dbReference>
<evidence type="ECO:0000256" key="5">
    <source>
        <dbReference type="ARBA" id="ARBA00023040"/>
    </source>
</evidence>
<dbReference type="Gene3D" id="1.20.1070.10">
    <property type="entry name" value="Rhodopsin 7-helix transmembrane proteins"/>
    <property type="match status" value="1"/>
</dbReference>
<dbReference type="InterPro" id="IPR017452">
    <property type="entry name" value="GPCR_Rhodpsn_7TM"/>
</dbReference>
<dbReference type="PROSITE" id="PS00237">
    <property type="entry name" value="G_PROTEIN_RECEP_F1_1"/>
    <property type="match status" value="1"/>
</dbReference>
<feature type="transmembrane region" description="Helical" evidence="10">
    <location>
        <begin position="67"/>
        <end position="88"/>
    </location>
</feature>